<keyword evidence="3" id="KW-1185">Reference proteome</keyword>
<evidence type="ECO:0000313" key="3">
    <source>
        <dbReference type="Proteomes" id="UP000887565"/>
    </source>
</evidence>
<dbReference type="AlphaFoldDB" id="A0A915HJG6"/>
<dbReference type="WBParaSite" id="nRc.2.0.1.t02128-RA">
    <property type="protein sequence ID" value="nRc.2.0.1.t02128-RA"/>
    <property type="gene ID" value="nRc.2.0.1.g02128"/>
</dbReference>
<evidence type="ECO:0000313" key="4">
    <source>
        <dbReference type="WBParaSite" id="nRc.2.0.1.t02128-RA"/>
    </source>
</evidence>
<protein>
    <submittedName>
        <fullName evidence="4">Uncharacterized protein</fullName>
    </submittedName>
</protein>
<keyword evidence="2" id="KW-0732">Signal</keyword>
<sequence>MALVMILALIAIACLMSSRRRSTDRFQRRLQAAGVSAPLAREMMTAALDEKTRSVLADLPLFTTYAGAGFRTRAVGISRHQATLADTLNWKKGKTLGGKQTTATTVPTRRRQTAPKLPASKAKTGVTSPSNFNKRKA</sequence>
<proteinExistence type="predicted"/>
<dbReference type="Proteomes" id="UP000887565">
    <property type="component" value="Unplaced"/>
</dbReference>
<accession>A0A915HJG6</accession>
<feature type="signal peptide" evidence="2">
    <location>
        <begin position="1"/>
        <end position="17"/>
    </location>
</feature>
<name>A0A915HJG6_ROMCU</name>
<evidence type="ECO:0000256" key="2">
    <source>
        <dbReference type="SAM" id="SignalP"/>
    </source>
</evidence>
<organism evidence="3 4">
    <name type="scientific">Romanomermis culicivorax</name>
    <name type="common">Nematode worm</name>
    <dbReference type="NCBI Taxonomy" id="13658"/>
    <lineage>
        <taxon>Eukaryota</taxon>
        <taxon>Metazoa</taxon>
        <taxon>Ecdysozoa</taxon>
        <taxon>Nematoda</taxon>
        <taxon>Enoplea</taxon>
        <taxon>Dorylaimia</taxon>
        <taxon>Mermithida</taxon>
        <taxon>Mermithoidea</taxon>
        <taxon>Mermithidae</taxon>
        <taxon>Romanomermis</taxon>
    </lineage>
</organism>
<feature type="chain" id="PRO_5037709576" evidence="2">
    <location>
        <begin position="18"/>
        <end position="137"/>
    </location>
</feature>
<evidence type="ECO:0000256" key="1">
    <source>
        <dbReference type="SAM" id="MobiDB-lite"/>
    </source>
</evidence>
<feature type="compositionally biased region" description="Polar residues" evidence="1">
    <location>
        <begin position="125"/>
        <end position="137"/>
    </location>
</feature>
<feature type="region of interest" description="Disordered" evidence="1">
    <location>
        <begin position="93"/>
        <end position="137"/>
    </location>
</feature>
<reference evidence="4" key="1">
    <citation type="submission" date="2022-11" db="UniProtKB">
        <authorList>
            <consortium name="WormBaseParasite"/>
        </authorList>
    </citation>
    <scope>IDENTIFICATION</scope>
</reference>